<name>A0A8C4NJG9_EPTBU</name>
<feature type="region of interest" description="Disordered" evidence="2">
    <location>
        <begin position="333"/>
        <end position="413"/>
    </location>
</feature>
<evidence type="ECO:0000256" key="1">
    <source>
        <dbReference type="ARBA" id="ARBA00022729"/>
    </source>
</evidence>
<dbReference type="Ensembl" id="ENSEBUT00000007289.1">
    <property type="protein sequence ID" value="ENSEBUP00000006826.1"/>
    <property type="gene ID" value="ENSEBUG00000004483.1"/>
</dbReference>
<dbReference type="Proteomes" id="UP000694388">
    <property type="component" value="Unplaced"/>
</dbReference>
<dbReference type="Ensembl" id="ENSEBUT00000007313.1">
    <property type="protein sequence ID" value="ENSEBUP00000006850.1"/>
    <property type="gene ID" value="ENSEBUG00000004483.1"/>
</dbReference>
<dbReference type="GO" id="GO:0010811">
    <property type="term" value="P:positive regulation of cell-substrate adhesion"/>
    <property type="evidence" value="ECO:0007669"/>
    <property type="project" value="TreeGrafter"/>
</dbReference>
<feature type="signal peptide" evidence="3">
    <location>
        <begin position="1"/>
        <end position="22"/>
    </location>
</feature>
<dbReference type="AlphaFoldDB" id="A0A8C4NJG9"/>
<accession>A0A8C4NJG9</accession>
<reference evidence="5" key="1">
    <citation type="submission" date="2025-05" db="UniProtKB">
        <authorList>
            <consortium name="Ensembl"/>
        </authorList>
    </citation>
    <scope>IDENTIFICATION</scope>
</reference>
<evidence type="ECO:0000259" key="4">
    <source>
        <dbReference type="Pfam" id="PF13778"/>
    </source>
</evidence>
<feature type="compositionally biased region" description="Basic and acidic residues" evidence="2">
    <location>
        <begin position="426"/>
        <end position="435"/>
    </location>
</feature>
<evidence type="ECO:0000256" key="3">
    <source>
        <dbReference type="SAM" id="SignalP"/>
    </source>
</evidence>
<dbReference type="PANTHER" id="PTHR46792:SF1">
    <property type="entry name" value="COILED-COIL DOMAIN-CONTAINING 80-LIKE 2"/>
    <property type="match status" value="1"/>
</dbReference>
<feature type="domain" description="DUF4174" evidence="4">
    <location>
        <begin position="531"/>
        <end position="665"/>
    </location>
</feature>
<feature type="compositionally biased region" description="Basic residues" evidence="2">
    <location>
        <begin position="461"/>
        <end position="475"/>
    </location>
</feature>
<dbReference type="GeneTree" id="ENSGT00940000164470"/>
<dbReference type="GO" id="GO:0030198">
    <property type="term" value="P:extracellular matrix organization"/>
    <property type="evidence" value="ECO:0007669"/>
    <property type="project" value="TreeGrafter"/>
</dbReference>
<dbReference type="OMA" id="DMRVKQY"/>
<sequence>MSSIFHFSSLLYISFFLSVVWAFNSTTTPPRRPYPPHPPGGSPLARFLAPLAGVRRLWVVSTPGHQDPYYRLVVGLMEPKIFCELAERSVTQIIIFWGGSNRAREGTNKLVGGLSGKLRHITFRGKVIEKAIGPSIVRRFAAFLKLKRGKFEMVLLRKNIRIHERYPYPVRMEAIFELIDRAPGRRLEKLRHREFVKRCRVAGVEGSIETLTKRKGSNVGVVTDMRRGRSNNQSLRYQGSLPQQHIHKQQPLSKKTEMEGEAERFAVTISMTTKVLLLSAVSRESGVLASPTPNIQTLLRSDQYEKNDTSAVSEEYKDNVRVKNEETKMEIERMPSQRENFQEEGVADGREKEIVRRGDDKKQEKDGLIPKAEVEREEGEGKKVEDSTEAKRNKGEEEEERSSEVDEELEGDAYLEEMDEDEKGLKEDIGTHGVDDDQVEDSEEPEEEMGDIESEETSHKDSRKRYRIVVRKPHQQRGLLRMSSQRNRNNKRKKLNRRRKILMAKGSEDHQTGPVVQRFSGQTPNYRLISFLAPFRNRRRLLLISSSRAEEPMYEQQRDAYLERACEMGMRNISVISLLGNHSHSSLSIEHFHREDDTSLATQSSRFPRHWTLAWKLRQMYGLTDGEFLMALTDLDLKVKQFYEVPIGVQAIFDLVDTFPSRLREMVMEKETVNSCKQEQQPSSLENFLARFRWRRRLFVISAPSYESWAYQQQMYALNGQACVLGLRHIVVLNLLGEGEDASGELLLYSINGTTTVHTEVIGAALVNDIREYFQVGSSYFSMFLVGKDGNVKSWYPSPMWDMSTIFDLIDSMQLRQQEMGIQASLGLHCQMNEWRGFENYRHNRTRHH</sequence>
<dbReference type="InterPro" id="IPR025232">
    <property type="entry name" value="DUF4174"/>
</dbReference>
<keyword evidence="1 3" id="KW-0732">Signal</keyword>
<feature type="chain" id="PRO_5044680441" evidence="3">
    <location>
        <begin position="23"/>
        <end position="849"/>
    </location>
</feature>
<feature type="domain" description="DUF4174" evidence="4">
    <location>
        <begin position="688"/>
        <end position="819"/>
    </location>
</feature>
<evidence type="ECO:0000313" key="5">
    <source>
        <dbReference type="Ensembl" id="ENSEBUP00000006850.1"/>
    </source>
</evidence>
<dbReference type="GO" id="GO:0005604">
    <property type="term" value="C:basement membrane"/>
    <property type="evidence" value="ECO:0007669"/>
    <property type="project" value="TreeGrafter"/>
</dbReference>
<evidence type="ECO:0000313" key="6">
    <source>
        <dbReference type="Proteomes" id="UP000694388"/>
    </source>
</evidence>
<evidence type="ECO:0000256" key="2">
    <source>
        <dbReference type="SAM" id="MobiDB-lite"/>
    </source>
</evidence>
<proteinExistence type="predicted"/>
<feature type="region of interest" description="Disordered" evidence="2">
    <location>
        <begin position="426"/>
        <end position="496"/>
    </location>
</feature>
<protein>
    <submittedName>
        <fullName evidence="5">Coiled-coil domain containing 80 like 1</fullName>
    </submittedName>
</protein>
<organism evidence="5 6">
    <name type="scientific">Eptatretus burgeri</name>
    <name type="common">Inshore hagfish</name>
    <dbReference type="NCBI Taxonomy" id="7764"/>
    <lineage>
        <taxon>Eukaryota</taxon>
        <taxon>Metazoa</taxon>
        <taxon>Chordata</taxon>
        <taxon>Craniata</taxon>
        <taxon>Vertebrata</taxon>
        <taxon>Cyclostomata</taxon>
        <taxon>Myxini</taxon>
        <taxon>Myxiniformes</taxon>
        <taxon>Myxinidae</taxon>
        <taxon>Eptatretinae</taxon>
        <taxon>Eptatretus</taxon>
    </lineage>
</organism>
<keyword evidence="6" id="KW-1185">Reference proteome</keyword>
<feature type="compositionally biased region" description="Acidic residues" evidence="2">
    <location>
        <begin position="396"/>
        <end position="413"/>
    </location>
</feature>
<feature type="compositionally biased region" description="Basic and acidic residues" evidence="2">
    <location>
        <begin position="347"/>
        <end position="395"/>
    </location>
</feature>
<dbReference type="PANTHER" id="PTHR46792">
    <property type="entry name" value="COILED-COIL DOMAIN-CONTAINING PROTEIN 80"/>
    <property type="match status" value="1"/>
</dbReference>
<feature type="compositionally biased region" description="Acidic residues" evidence="2">
    <location>
        <begin position="436"/>
        <end position="455"/>
    </location>
</feature>
<feature type="domain" description="DUF4174" evidence="4">
    <location>
        <begin position="47"/>
        <end position="188"/>
    </location>
</feature>
<dbReference type="Pfam" id="PF13778">
    <property type="entry name" value="DUF4174"/>
    <property type="match status" value="3"/>
</dbReference>
<dbReference type="Ensembl" id="ENSEBUT00000007276.1">
    <property type="protein sequence ID" value="ENSEBUP00000006813.1"/>
    <property type="gene ID" value="ENSEBUG00000004483.1"/>
</dbReference>